<proteinExistence type="predicted"/>
<dbReference type="RefSeq" id="WP_014108368.1">
    <property type="nucleotide sequence ID" value="NC_016041.1"/>
</dbReference>
<sequence>MAKRDEINDSLKGLYCHIRDRVDQVKVAGVSTTTYTVQPIVKDTSSTIPNEHNADGLQAKLI</sequence>
<evidence type="ECO:0000313" key="2">
    <source>
        <dbReference type="Proteomes" id="UP000009282"/>
    </source>
</evidence>
<protein>
    <submittedName>
        <fullName evidence="1">Uncharacterized protein</fullName>
    </submittedName>
</protein>
<dbReference type="Proteomes" id="UP000009282">
    <property type="component" value="Chromosome"/>
</dbReference>
<gene>
    <name evidence="1" type="ordered locus">GNIT_1370</name>
</gene>
<dbReference type="EMBL" id="CP003060">
    <property type="protein sequence ID" value="AEP29494.1"/>
    <property type="molecule type" value="Genomic_DNA"/>
</dbReference>
<accession>G4QGG9</accession>
<evidence type="ECO:0000313" key="1">
    <source>
        <dbReference type="EMBL" id="AEP29494.1"/>
    </source>
</evidence>
<dbReference type="HOGENOM" id="CLU_2897826_0_0_6"/>
<organism evidence="1 2">
    <name type="scientific">Glaciecola nitratireducens (strain JCM 12485 / KCTC 12276 / FR1064)</name>
    <dbReference type="NCBI Taxonomy" id="1085623"/>
    <lineage>
        <taxon>Bacteria</taxon>
        <taxon>Pseudomonadati</taxon>
        <taxon>Pseudomonadota</taxon>
        <taxon>Gammaproteobacteria</taxon>
        <taxon>Alteromonadales</taxon>
        <taxon>Alteromonadaceae</taxon>
        <taxon>Brumicola</taxon>
    </lineage>
</organism>
<name>G4QGG9_GLANF</name>
<dbReference type="AlphaFoldDB" id="G4QGG9"/>
<reference evidence="1 2" key="1">
    <citation type="journal article" date="2011" name="J. Bacteriol.">
        <title>Complete genome sequence of seawater bacterium Glaciecola nitratireducens FR1064T.</title>
        <authorList>
            <person name="Bian F."/>
            <person name="Qin Q.L."/>
            <person name="Xie B.B."/>
            <person name="Shu Y.L."/>
            <person name="Zhang X.Y."/>
            <person name="Yu Y."/>
            <person name="Chen B."/>
            <person name="Chen X.L."/>
            <person name="Zhou B.C."/>
            <person name="Zhang Y.Z."/>
        </authorList>
    </citation>
    <scope>NUCLEOTIDE SEQUENCE [LARGE SCALE GENOMIC DNA]</scope>
    <source>
        <strain evidence="2">JCM 12485 / KCTC 12276 / FR1064</strain>
    </source>
</reference>
<keyword evidence="2" id="KW-1185">Reference proteome</keyword>
<dbReference type="KEGG" id="gni:GNIT_1370"/>